<evidence type="ECO:0000256" key="1">
    <source>
        <dbReference type="ARBA" id="ARBA00023002"/>
    </source>
</evidence>
<dbReference type="InterPro" id="IPR006076">
    <property type="entry name" value="FAD-dep_OxRdtase"/>
</dbReference>
<dbReference type="RefSeq" id="WP_009540758.1">
    <property type="nucleotide sequence ID" value="NZ_ANHY01000010.1"/>
</dbReference>
<proteinExistence type="predicted"/>
<dbReference type="GO" id="GO:0016491">
    <property type="term" value="F:oxidoreductase activity"/>
    <property type="evidence" value="ECO:0007669"/>
    <property type="project" value="UniProtKB-KW"/>
</dbReference>
<sequence length="378" mass="40140">MTNTDFIIIGGGIAGASAGYFLARDGKRVVVLEREAQPGYHSTGRSAALFTENYGPRAIRALSIASRAFFENPPEGMSEHPLIVDRGVLFFCPEGQEAALEKCAEEGRAAGAPLKEISIDEACAMQPLLRREGLVGALLEEGAKDLDVDALHQGFLRLMKREGGVVETHAEVEGLARDGASGDWTVTCRDGRAFTAPVVINAAGAWADEVAKLAGITPIGIQPKRRTACLVSVPEGMDPSGWPMTLDAEENFYCKPDAGKLLVSPADATPVPPHDVQPEEMDVAIAIDRLMTALNIDVRTIDHKWAGLRSFVDDGVPVVGFRAAEPGFFWLAGQGGYGIQTCAAMGALSAALAQGKPVPDHIAERGITKDTLSPERIA</sequence>
<evidence type="ECO:0000313" key="4">
    <source>
        <dbReference type="Proteomes" id="UP000009881"/>
    </source>
</evidence>
<keyword evidence="1" id="KW-0560">Oxidoreductase</keyword>
<dbReference type="Proteomes" id="UP000009881">
    <property type="component" value="Unassembled WGS sequence"/>
</dbReference>
<dbReference type="GO" id="GO:0005737">
    <property type="term" value="C:cytoplasm"/>
    <property type="evidence" value="ECO:0007669"/>
    <property type="project" value="TreeGrafter"/>
</dbReference>
<reference evidence="3 4" key="1">
    <citation type="journal article" date="2013" name="Genome Announc.">
        <title>Draft Genome Sequence of an Alphaproteobacterium, Caenispirillum salinarum AK4(T), Isolated from a Solar Saltern.</title>
        <authorList>
            <person name="Khatri I."/>
            <person name="Singh A."/>
            <person name="Korpole S."/>
            <person name="Pinnaka A.K."/>
            <person name="Subramanian S."/>
        </authorList>
    </citation>
    <scope>NUCLEOTIDE SEQUENCE [LARGE SCALE GENOMIC DNA]</scope>
    <source>
        <strain evidence="3 4">AK4</strain>
    </source>
</reference>
<dbReference type="InterPro" id="IPR036188">
    <property type="entry name" value="FAD/NAD-bd_sf"/>
</dbReference>
<dbReference type="SUPFAM" id="SSF51905">
    <property type="entry name" value="FAD/NAD(P)-binding domain"/>
    <property type="match status" value="1"/>
</dbReference>
<name>K9GXM5_9PROT</name>
<dbReference type="STRING" id="1238182.C882_0098"/>
<dbReference type="AlphaFoldDB" id="K9GXM5"/>
<dbReference type="PANTHER" id="PTHR13847">
    <property type="entry name" value="SARCOSINE DEHYDROGENASE-RELATED"/>
    <property type="match status" value="1"/>
</dbReference>
<dbReference type="Gene3D" id="3.30.9.10">
    <property type="entry name" value="D-Amino Acid Oxidase, subunit A, domain 2"/>
    <property type="match status" value="1"/>
</dbReference>
<organism evidence="3 4">
    <name type="scientific">Caenispirillum salinarum AK4</name>
    <dbReference type="NCBI Taxonomy" id="1238182"/>
    <lineage>
        <taxon>Bacteria</taxon>
        <taxon>Pseudomonadati</taxon>
        <taxon>Pseudomonadota</taxon>
        <taxon>Alphaproteobacteria</taxon>
        <taxon>Rhodospirillales</taxon>
        <taxon>Novispirillaceae</taxon>
        <taxon>Caenispirillum</taxon>
    </lineage>
</organism>
<evidence type="ECO:0000313" key="3">
    <source>
        <dbReference type="EMBL" id="EKV30017.1"/>
    </source>
</evidence>
<dbReference type="Pfam" id="PF01266">
    <property type="entry name" value="DAO"/>
    <property type="match status" value="1"/>
</dbReference>
<dbReference type="EMBL" id="ANHY01000010">
    <property type="protein sequence ID" value="EKV30017.1"/>
    <property type="molecule type" value="Genomic_DNA"/>
</dbReference>
<dbReference type="PATRIC" id="fig|1238182.3.peg.2314"/>
<dbReference type="eggNOG" id="COG0665">
    <property type="taxonomic scope" value="Bacteria"/>
</dbReference>
<accession>K9GXM5</accession>
<dbReference type="PANTHER" id="PTHR13847:SF287">
    <property type="entry name" value="FAD-DEPENDENT OXIDOREDUCTASE DOMAIN-CONTAINING PROTEIN 1"/>
    <property type="match status" value="1"/>
</dbReference>
<evidence type="ECO:0000259" key="2">
    <source>
        <dbReference type="Pfam" id="PF01266"/>
    </source>
</evidence>
<comment type="caution">
    <text evidence="3">The sequence shown here is derived from an EMBL/GenBank/DDBJ whole genome shotgun (WGS) entry which is preliminary data.</text>
</comment>
<feature type="domain" description="FAD dependent oxidoreductase" evidence="2">
    <location>
        <begin position="5"/>
        <end position="352"/>
    </location>
</feature>
<dbReference type="OrthoDB" id="7421214at2"/>
<dbReference type="Gene3D" id="3.50.50.60">
    <property type="entry name" value="FAD/NAD(P)-binding domain"/>
    <property type="match status" value="1"/>
</dbReference>
<keyword evidence="4" id="KW-1185">Reference proteome</keyword>
<gene>
    <name evidence="3" type="ORF">C882_0098</name>
</gene>
<protein>
    <submittedName>
        <fullName evidence="3">Sarcosine oxidase beta subunit</fullName>
    </submittedName>
</protein>